<dbReference type="RefSeq" id="WP_066241312.1">
    <property type="nucleotide sequence ID" value="NZ_LSGP01000017.1"/>
</dbReference>
<dbReference type="STRING" id="1794912.AXX12_07255"/>
<sequence length="205" mass="22874">MAYSTQLIKSAERDTTNWSGGSTSQIAIHPQHAEYGKRNFTWRLSSAKVELAESTFTPLPGIHRVLMVTDGEVTLKHQGHHSISLKPFAQDRFYGDWTTKSIGKVSDFNLMLADNCKGELSAIALVEKTRIETAVLSSRDCSQFSSAFYCVDGSVQLVVNQENSYELHEGDALLLTGEQQDEAITLEINNFEDKTVHVIRADMLF</sequence>
<dbReference type="Proteomes" id="UP000076268">
    <property type="component" value="Unassembled WGS sequence"/>
</dbReference>
<name>A0A154BQQ5_ANASB</name>
<gene>
    <name evidence="1" type="ORF">AXX12_07255</name>
</gene>
<dbReference type="InterPro" id="IPR011051">
    <property type="entry name" value="RmlC_Cupin_sf"/>
</dbReference>
<dbReference type="OrthoDB" id="9786443at2"/>
<dbReference type="Gene3D" id="2.60.120.10">
    <property type="entry name" value="Jelly Rolls"/>
    <property type="match status" value="1"/>
</dbReference>
<dbReference type="SUPFAM" id="SSF51182">
    <property type="entry name" value="RmlC-like cupins"/>
    <property type="match status" value="1"/>
</dbReference>
<dbReference type="Pfam" id="PF05962">
    <property type="entry name" value="HutD"/>
    <property type="match status" value="1"/>
</dbReference>
<dbReference type="EMBL" id="LSGP01000017">
    <property type="protein sequence ID" value="KYZ76229.1"/>
    <property type="molecule type" value="Genomic_DNA"/>
</dbReference>
<organism evidence="1 2">
    <name type="scientific">Anaerosporomusa subterranea</name>
    <dbReference type="NCBI Taxonomy" id="1794912"/>
    <lineage>
        <taxon>Bacteria</taxon>
        <taxon>Bacillati</taxon>
        <taxon>Bacillota</taxon>
        <taxon>Negativicutes</taxon>
        <taxon>Acetonemataceae</taxon>
        <taxon>Anaerosporomusa</taxon>
    </lineage>
</organism>
<evidence type="ECO:0000313" key="1">
    <source>
        <dbReference type="EMBL" id="KYZ76229.1"/>
    </source>
</evidence>
<dbReference type="PANTHER" id="PTHR37943:SF1">
    <property type="entry name" value="PROTEIN VES"/>
    <property type="match status" value="1"/>
</dbReference>
<dbReference type="PANTHER" id="PTHR37943">
    <property type="entry name" value="PROTEIN VES"/>
    <property type="match status" value="1"/>
</dbReference>
<dbReference type="AlphaFoldDB" id="A0A154BQQ5"/>
<reference evidence="1 2" key="1">
    <citation type="submission" date="2016-02" db="EMBL/GenBank/DDBJ databases">
        <title>Anaerosporomusa subterraneum gen. nov., sp. nov., a spore-forming obligate anaerobe isolated from saprolite.</title>
        <authorList>
            <person name="Choi J.K."/>
            <person name="Shah M."/>
            <person name="Yee N."/>
        </authorList>
    </citation>
    <scope>NUCLEOTIDE SEQUENCE [LARGE SCALE GENOMIC DNA]</scope>
    <source>
        <strain evidence="1 2">RU4</strain>
    </source>
</reference>
<dbReference type="InterPro" id="IPR014710">
    <property type="entry name" value="RmlC-like_jellyroll"/>
</dbReference>
<evidence type="ECO:0000313" key="2">
    <source>
        <dbReference type="Proteomes" id="UP000076268"/>
    </source>
</evidence>
<proteinExistence type="predicted"/>
<evidence type="ECO:0008006" key="3">
    <source>
        <dbReference type="Google" id="ProtNLM"/>
    </source>
</evidence>
<comment type="caution">
    <text evidence="1">The sequence shown here is derived from an EMBL/GenBank/DDBJ whole genome shotgun (WGS) entry which is preliminary data.</text>
</comment>
<dbReference type="InterPro" id="IPR010282">
    <property type="entry name" value="Uncharacterised_HutD/Ves"/>
</dbReference>
<accession>A0A154BQQ5</accession>
<keyword evidence="2" id="KW-1185">Reference proteome</keyword>
<protein>
    <recommendedName>
        <fullName evidence="3">HutD-family protein</fullName>
    </recommendedName>
</protein>